<dbReference type="PANTHER" id="PTHR33223:SF11">
    <property type="entry name" value="ELEMENT PROTEIN, PUTATIVE-RELATED"/>
    <property type="match status" value="1"/>
</dbReference>
<proteinExistence type="predicted"/>
<evidence type="ECO:0000259" key="2">
    <source>
        <dbReference type="Pfam" id="PF03732"/>
    </source>
</evidence>
<dbReference type="GeneID" id="104728088"/>
<reference evidence="3" key="1">
    <citation type="journal article" date="2014" name="Nat. Commun.">
        <title>The emerging biofuel crop Camelina sativa retains a highly undifferentiated hexaploid genome structure.</title>
        <authorList>
            <person name="Kagale S."/>
            <person name="Koh C."/>
            <person name="Nixon J."/>
            <person name="Bollina V."/>
            <person name="Clarke W.E."/>
            <person name="Tuteja R."/>
            <person name="Spillane C."/>
            <person name="Robinson S.J."/>
            <person name="Links M.G."/>
            <person name="Clarke C."/>
            <person name="Higgins E.E."/>
            <person name="Huebert T."/>
            <person name="Sharpe A.G."/>
            <person name="Parkin I.A."/>
        </authorList>
    </citation>
    <scope>NUCLEOTIDE SEQUENCE [LARGE SCALE GENOMIC DNA]</scope>
    <source>
        <strain evidence="3">cv. DH55</strain>
    </source>
</reference>
<gene>
    <name evidence="4" type="primary">LOC104728088</name>
</gene>
<protein>
    <submittedName>
        <fullName evidence="4">Uncharacterized protein LOC104728088</fullName>
    </submittedName>
</protein>
<dbReference type="Pfam" id="PF03732">
    <property type="entry name" value="Retrotrans_gag"/>
    <property type="match status" value="1"/>
</dbReference>
<dbReference type="PANTHER" id="PTHR33223">
    <property type="entry name" value="CCHC-TYPE DOMAIN-CONTAINING PROTEIN"/>
    <property type="match status" value="1"/>
</dbReference>
<organism evidence="3 4">
    <name type="scientific">Camelina sativa</name>
    <name type="common">False flax</name>
    <name type="synonym">Myagrum sativum</name>
    <dbReference type="NCBI Taxonomy" id="90675"/>
    <lineage>
        <taxon>Eukaryota</taxon>
        <taxon>Viridiplantae</taxon>
        <taxon>Streptophyta</taxon>
        <taxon>Embryophyta</taxon>
        <taxon>Tracheophyta</taxon>
        <taxon>Spermatophyta</taxon>
        <taxon>Magnoliopsida</taxon>
        <taxon>eudicotyledons</taxon>
        <taxon>Gunneridae</taxon>
        <taxon>Pentapetalae</taxon>
        <taxon>rosids</taxon>
        <taxon>malvids</taxon>
        <taxon>Brassicales</taxon>
        <taxon>Brassicaceae</taxon>
        <taxon>Camelineae</taxon>
        <taxon>Camelina</taxon>
    </lineage>
</organism>
<dbReference type="RefSeq" id="XP_010445422.1">
    <property type="nucleotide sequence ID" value="XM_010447120.1"/>
</dbReference>
<evidence type="ECO:0000313" key="3">
    <source>
        <dbReference type="Proteomes" id="UP000694864"/>
    </source>
</evidence>
<feature type="region of interest" description="Disordered" evidence="1">
    <location>
        <begin position="1"/>
        <end position="25"/>
    </location>
</feature>
<accession>A0ABM0USA1</accession>
<feature type="region of interest" description="Disordered" evidence="1">
    <location>
        <begin position="271"/>
        <end position="323"/>
    </location>
</feature>
<feature type="compositionally biased region" description="Polar residues" evidence="1">
    <location>
        <begin position="293"/>
        <end position="310"/>
    </location>
</feature>
<sequence>MDPPMQRPRHIGAEDAPNTHTQRAGIVPPAVANNNFEIKSGLITMIQSNKFHGLPMEDPLDHLDEFDRLCGLTKINGVSEDSFKLRLFPFSLGDKAHLWEKTLPIGAITTWDGCFAQKNNETFYEAWERFKGYQTQCPHHGFSNESLLSTLYRGVLPKIRMLLDNASNGNFLNKHVDEGWELVENLAQSDENYNEDYDRTVRFVNSTPDEKYKKDMKMMNEKLDKILLSQQKNIHFLAEKDTTIQEGENEIAELCYIQNQGGFKPYNQFKNNNSSYRSTNVANPQDQVYPPHQAQQQNNYVPKQQNQGHQGQMCPPPGFHTTQAQEPDLRTLIQQLLLNQAIGQMETSKKFAEINQRIDSTYNDLNIKFESLNSKVKFIKSTMASTSAPKPNQLPGKAIQNPREFTAKAIFVTEDVITKDSAIQDREGIQQVSAQNEEGYREEKALDSALDHAHDQAHNRVPS</sequence>
<keyword evidence="3" id="KW-1185">Reference proteome</keyword>
<feature type="domain" description="Retrotransposon gag" evidence="2">
    <location>
        <begin position="115"/>
        <end position="155"/>
    </location>
</feature>
<name>A0ABM0USA1_CAMSA</name>
<feature type="compositionally biased region" description="Polar residues" evidence="1">
    <location>
        <begin position="271"/>
        <end position="286"/>
    </location>
</feature>
<evidence type="ECO:0000256" key="1">
    <source>
        <dbReference type="SAM" id="MobiDB-lite"/>
    </source>
</evidence>
<dbReference type="InterPro" id="IPR005162">
    <property type="entry name" value="Retrotrans_gag_dom"/>
</dbReference>
<dbReference type="Proteomes" id="UP000694864">
    <property type="component" value="Chromosome 11"/>
</dbReference>
<evidence type="ECO:0000313" key="4">
    <source>
        <dbReference type="RefSeq" id="XP_010445422.1"/>
    </source>
</evidence>
<reference evidence="4" key="2">
    <citation type="submission" date="2025-08" db="UniProtKB">
        <authorList>
            <consortium name="RefSeq"/>
        </authorList>
    </citation>
    <scope>IDENTIFICATION</scope>
    <source>
        <tissue evidence="4">Leaf</tissue>
    </source>
</reference>